<proteinExistence type="predicted"/>
<name>A0A2N9IZ83_FAGSY</name>
<organism evidence="1">
    <name type="scientific">Fagus sylvatica</name>
    <name type="common">Beechnut</name>
    <dbReference type="NCBI Taxonomy" id="28930"/>
    <lineage>
        <taxon>Eukaryota</taxon>
        <taxon>Viridiplantae</taxon>
        <taxon>Streptophyta</taxon>
        <taxon>Embryophyta</taxon>
        <taxon>Tracheophyta</taxon>
        <taxon>Spermatophyta</taxon>
        <taxon>Magnoliopsida</taxon>
        <taxon>eudicotyledons</taxon>
        <taxon>Gunneridae</taxon>
        <taxon>Pentapetalae</taxon>
        <taxon>rosids</taxon>
        <taxon>fabids</taxon>
        <taxon>Fagales</taxon>
        <taxon>Fagaceae</taxon>
        <taxon>Fagus</taxon>
    </lineage>
</organism>
<accession>A0A2N9IZ83</accession>
<dbReference type="AlphaFoldDB" id="A0A2N9IZ83"/>
<evidence type="ECO:0000313" key="1">
    <source>
        <dbReference type="EMBL" id="SPD30647.1"/>
    </source>
</evidence>
<protein>
    <submittedName>
        <fullName evidence="1">Uncharacterized protein</fullName>
    </submittedName>
</protein>
<sequence length="90" mass="9584">MVMVSMGTWLRLQWCDGGNVGENFVVVIVVVALEEVTVVTSAMVMVATDGGDNGNAKDSVVQVAVANDGGCMETKTTITTMVVQTDIWMR</sequence>
<dbReference type="EMBL" id="OIVN01006326">
    <property type="protein sequence ID" value="SPD30647.1"/>
    <property type="molecule type" value="Genomic_DNA"/>
</dbReference>
<reference evidence="1" key="1">
    <citation type="submission" date="2018-02" db="EMBL/GenBank/DDBJ databases">
        <authorList>
            <person name="Cohen D.B."/>
            <person name="Kent A.D."/>
        </authorList>
    </citation>
    <scope>NUCLEOTIDE SEQUENCE</scope>
</reference>
<gene>
    <name evidence="1" type="ORF">FSB_LOCUS58529</name>
</gene>